<feature type="region of interest" description="Disordered" evidence="1">
    <location>
        <begin position="202"/>
        <end position="241"/>
    </location>
</feature>
<protein>
    <recommendedName>
        <fullName evidence="5">Ig-like domain-containing protein</fullName>
    </recommendedName>
</protein>
<gene>
    <name evidence="3" type="ORF">GCM10017774_80590</name>
</gene>
<dbReference type="RefSeq" id="WP_191304676.1">
    <property type="nucleotide sequence ID" value="NZ_BNAR01000020.1"/>
</dbReference>
<keyword evidence="4" id="KW-1185">Reference proteome</keyword>
<evidence type="ECO:0000256" key="1">
    <source>
        <dbReference type="SAM" id="MobiDB-lite"/>
    </source>
</evidence>
<dbReference type="Proteomes" id="UP000605568">
    <property type="component" value="Unassembled WGS sequence"/>
</dbReference>
<name>A0ABQ3MT66_9PSEU</name>
<evidence type="ECO:0008006" key="5">
    <source>
        <dbReference type="Google" id="ProtNLM"/>
    </source>
</evidence>
<sequence length="241" mass="24964">MKVITRAAVGLAAVATAFTVAPFAHAQSSGGFQLDKTEYAPGDYVTISYDVTARCEGKAKSNGFINWYSSEFAVGGPNTYVAKANASFVPGTYTAELTCKGETVTRDFTVVAPRPKFTLDKAEYGPGDYVTISYDVTARCEGRASSNGFINRYSSEFAVGGPNTYVAKANASFVPGSYTAELTCGGKQEQVPFTVVANAPAQPPAQAPVQAVATKPKAGSQAKSPIVKPKGAPQTGGGATA</sequence>
<dbReference type="EMBL" id="BNAR01000020">
    <property type="protein sequence ID" value="GHH58743.1"/>
    <property type="molecule type" value="Genomic_DNA"/>
</dbReference>
<reference evidence="4" key="1">
    <citation type="journal article" date="2019" name="Int. J. Syst. Evol. Microbiol.">
        <title>The Global Catalogue of Microorganisms (GCM) 10K type strain sequencing project: providing services to taxonomists for standard genome sequencing and annotation.</title>
        <authorList>
            <consortium name="The Broad Institute Genomics Platform"/>
            <consortium name="The Broad Institute Genome Sequencing Center for Infectious Disease"/>
            <person name="Wu L."/>
            <person name="Ma J."/>
        </authorList>
    </citation>
    <scope>NUCLEOTIDE SEQUENCE [LARGE SCALE GENOMIC DNA]</scope>
    <source>
        <strain evidence="4">CGMCC 4.7367</strain>
    </source>
</reference>
<organism evidence="3 4">
    <name type="scientific">Lentzea cavernae</name>
    <dbReference type="NCBI Taxonomy" id="2020703"/>
    <lineage>
        <taxon>Bacteria</taxon>
        <taxon>Bacillati</taxon>
        <taxon>Actinomycetota</taxon>
        <taxon>Actinomycetes</taxon>
        <taxon>Pseudonocardiales</taxon>
        <taxon>Pseudonocardiaceae</taxon>
        <taxon>Lentzea</taxon>
    </lineage>
</organism>
<evidence type="ECO:0000313" key="4">
    <source>
        <dbReference type="Proteomes" id="UP000605568"/>
    </source>
</evidence>
<feature type="chain" id="PRO_5045474236" description="Ig-like domain-containing protein" evidence="2">
    <location>
        <begin position="27"/>
        <end position="241"/>
    </location>
</feature>
<evidence type="ECO:0000256" key="2">
    <source>
        <dbReference type="SAM" id="SignalP"/>
    </source>
</evidence>
<evidence type="ECO:0000313" key="3">
    <source>
        <dbReference type="EMBL" id="GHH58743.1"/>
    </source>
</evidence>
<keyword evidence="2" id="KW-0732">Signal</keyword>
<accession>A0ABQ3MT66</accession>
<feature type="signal peptide" evidence="2">
    <location>
        <begin position="1"/>
        <end position="26"/>
    </location>
</feature>
<comment type="caution">
    <text evidence="3">The sequence shown here is derived from an EMBL/GenBank/DDBJ whole genome shotgun (WGS) entry which is preliminary data.</text>
</comment>
<proteinExistence type="predicted"/>